<organism evidence="2 3">
    <name type="scientific">Polarella glacialis</name>
    <name type="common">Dinoflagellate</name>
    <dbReference type="NCBI Taxonomy" id="89957"/>
    <lineage>
        <taxon>Eukaryota</taxon>
        <taxon>Sar</taxon>
        <taxon>Alveolata</taxon>
        <taxon>Dinophyceae</taxon>
        <taxon>Suessiales</taxon>
        <taxon>Suessiaceae</taxon>
        <taxon>Polarella</taxon>
    </lineage>
</organism>
<dbReference type="InterPro" id="IPR005583">
    <property type="entry name" value="YaaA"/>
</dbReference>
<dbReference type="Pfam" id="PF03883">
    <property type="entry name" value="H2O2_YaaD"/>
    <property type="match status" value="1"/>
</dbReference>
<dbReference type="GO" id="GO:0033194">
    <property type="term" value="P:response to hydroperoxide"/>
    <property type="evidence" value="ECO:0007669"/>
    <property type="project" value="TreeGrafter"/>
</dbReference>
<feature type="region of interest" description="Disordered" evidence="1">
    <location>
        <begin position="165"/>
        <end position="266"/>
    </location>
</feature>
<dbReference type="EMBL" id="CAJNNW010020259">
    <property type="protein sequence ID" value="CAE8665953.1"/>
    <property type="molecule type" value="Genomic_DNA"/>
</dbReference>
<dbReference type="GO" id="GO:0005829">
    <property type="term" value="C:cytosol"/>
    <property type="evidence" value="ECO:0007669"/>
    <property type="project" value="TreeGrafter"/>
</dbReference>
<dbReference type="AlphaFoldDB" id="A0A813J2S0"/>
<proteinExistence type="predicted"/>
<gene>
    <name evidence="2" type="ORF">PGLA2088_LOCUS16089</name>
</gene>
<dbReference type="PANTHER" id="PTHR30283:SF4">
    <property type="entry name" value="PEROXIDE STRESS RESISTANCE PROTEIN YAAA"/>
    <property type="match status" value="1"/>
</dbReference>
<reference evidence="2" key="1">
    <citation type="submission" date="2021-02" db="EMBL/GenBank/DDBJ databases">
        <authorList>
            <person name="Dougan E. K."/>
            <person name="Rhodes N."/>
            <person name="Thang M."/>
            <person name="Chan C."/>
        </authorList>
    </citation>
    <scope>NUCLEOTIDE SEQUENCE</scope>
</reference>
<sequence>FMYSLYIEAVSLVNGSSSELEGFSAECRWLVQGVDDRSLPFALSSSPSLTPGFCSFLVVSFPASGDRSLCMRLAVTSPKGDDDLCVAFLDLADLSREERFQVDLIELRREAKVVAVAKIHSACQQRWTCDEPVKPCHQVCFLDTSIDDQAHRLYQHISSAASCEVATSRDRSRAAPGPATRDPEEEPEPRRGSAASVGSPEHGLRPRQPGARLRTSEEASGWADISLSESQSSTPQRQDAGRPQLVGSEATGKKTGNEGGLWGETPDVSRVRSGASWLQTDSQAVHLEEIVSIVVNSAGVLSLAFDGPAYRGLRASDFKEADRSVAQGCIRILCGLYGVLRPFDLIRPYRLEMGTKIKTLRGNSLYDFWGDDISVSLAQDLKAAKPKILVNCASQEYWKSIRTAKLPTGVRVVTCDFPGPSVFAKKARGMMCRHIVTNRVTTVDGLKNFNGDGEDRFAFSPGKSSADKLVFLRTGGAAIGVPRASTKAKAKAKSVKEEGPKKRPAAAPVSAPSKRAKR</sequence>
<evidence type="ECO:0000256" key="1">
    <source>
        <dbReference type="SAM" id="MobiDB-lite"/>
    </source>
</evidence>
<name>A0A813J2S0_POLGL</name>
<dbReference type="PANTHER" id="PTHR30283">
    <property type="entry name" value="PEROXIDE STRESS RESPONSE PROTEIN YAAA"/>
    <property type="match status" value="1"/>
</dbReference>
<dbReference type="Proteomes" id="UP000626109">
    <property type="component" value="Unassembled WGS sequence"/>
</dbReference>
<comment type="caution">
    <text evidence="2">The sequence shown here is derived from an EMBL/GenBank/DDBJ whole genome shotgun (WGS) entry which is preliminary data.</text>
</comment>
<feature type="region of interest" description="Disordered" evidence="1">
    <location>
        <begin position="482"/>
        <end position="518"/>
    </location>
</feature>
<evidence type="ECO:0000313" key="2">
    <source>
        <dbReference type="EMBL" id="CAE8665953.1"/>
    </source>
</evidence>
<accession>A0A813J2S0</accession>
<feature type="compositionally biased region" description="Polar residues" evidence="1">
    <location>
        <begin position="227"/>
        <end position="237"/>
    </location>
</feature>
<feature type="non-terminal residue" evidence="2">
    <location>
        <position position="518"/>
    </location>
</feature>
<evidence type="ECO:0000313" key="3">
    <source>
        <dbReference type="Proteomes" id="UP000626109"/>
    </source>
</evidence>
<protein>
    <submittedName>
        <fullName evidence="2">Uncharacterized protein</fullName>
    </submittedName>
</protein>